<proteinExistence type="inferred from homology"/>
<evidence type="ECO:0000313" key="4">
    <source>
        <dbReference type="Proteomes" id="UP000759131"/>
    </source>
</evidence>
<evidence type="ECO:0000313" key="3">
    <source>
        <dbReference type="EMBL" id="CAD7642777.1"/>
    </source>
</evidence>
<dbReference type="OrthoDB" id="6411518at2759"/>
<keyword evidence="1" id="KW-0560">Oxidoreductase</keyword>
<organism evidence="3">
    <name type="scientific">Medioppia subpectinata</name>
    <dbReference type="NCBI Taxonomy" id="1979941"/>
    <lineage>
        <taxon>Eukaryota</taxon>
        <taxon>Metazoa</taxon>
        <taxon>Ecdysozoa</taxon>
        <taxon>Arthropoda</taxon>
        <taxon>Chelicerata</taxon>
        <taxon>Arachnida</taxon>
        <taxon>Acari</taxon>
        <taxon>Acariformes</taxon>
        <taxon>Sarcoptiformes</taxon>
        <taxon>Oribatida</taxon>
        <taxon>Brachypylina</taxon>
        <taxon>Oppioidea</taxon>
        <taxon>Oppiidae</taxon>
        <taxon>Medioppia</taxon>
    </lineage>
</organism>
<dbReference type="PANTHER" id="PTHR43157">
    <property type="entry name" value="PHOSPHATIDYLINOSITOL-GLYCAN BIOSYNTHESIS CLASS F PROTEIN-RELATED"/>
    <property type="match status" value="1"/>
</dbReference>
<protein>
    <submittedName>
        <fullName evidence="3">Uncharacterized protein</fullName>
    </submittedName>
</protein>
<accession>A0A7R9QEJ8</accession>
<dbReference type="InterPro" id="IPR036291">
    <property type="entry name" value="NAD(P)-bd_dom_sf"/>
</dbReference>
<dbReference type="CDD" id="cd05327">
    <property type="entry name" value="retinol-DH_like_SDR_c_like"/>
    <property type="match status" value="1"/>
</dbReference>
<dbReference type="GO" id="GO:0016491">
    <property type="term" value="F:oxidoreductase activity"/>
    <property type="evidence" value="ECO:0007669"/>
    <property type="project" value="UniProtKB-KW"/>
</dbReference>
<reference evidence="3" key="1">
    <citation type="submission" date="2020-11" db="EMBL/GenBank/DDBJ databases">
        <authorList>
            <person name="Tran Van P."/>
        </authorList>
    </citation>
    <scope>NUCLEOTIDE SEQUENCE</scope>
</reference>
<evidence type="ECO:0000256" key="1">
    <source>
        <dbReference type="ARBA" id="ARBA00023002"/>
    </source>
</evidence>
<dbReference type="PRINTS" id="PR00080">
    <property type="entry name" value="SDRFAMILY"/>
</dbReference>
<dbReference type="EMBL" id="OC882485">
    <property type="protein sequence ID" value="CAD7642777.1"/>
    <property type="molecule type" value="Genomic_DNA"/>
</dbReference>
<dbReference type="SUPFAM" id="SSF51735">
    <property type="entry name" value="NAD(P)-binding Rossmann-fold domains"/>
    <property type="match status" value="1"/>
</dbReference>
<dbReference type="PRINTS" id="PR00081">
    <property type="entry name" value="GDHRDH"/>
</dbReference>
<comment type="similarity">
    <text evidence="2">Belongs to the short-chain dehydrogenases/reductases (SDR) family.</text>
</comment>
<name>A0A7R9QEJ8_9ACAR</name>
<sequence>MYEGDRRLDGRVVLITGANTGIGKETAFQLSLRGAKVIMCCRSLDRGEEALNDIKAQNPSADLTLFKLDLASLKSVRQFAQTVGQQVPKVDILINNAGVAVTPEWKTTDGFEMQFGTNHLGHFLLTLLLLPLLKKSQSARVITVSSTAYMAGKIDLDNVNLHNGSYAPFKAYAQSKLANILFSRELARRLGTKSTVRTYSLHPGPVYTEIFRHSDMGSIGDKLAKKLFLTVDKGAYTTVYCALEPSLDNETGCFYANCRRVDRMISTATDDKMGERLWELSTELVNIDDNMRLPPIKTAAWQDTS</sequence>
<dbReference type="Proteomes" id="UP000759131">
    <property type="component" value="Unassembled WGS sequence"/>
</dbReference>
<evidence type="ECO:0000256" key="2">
    <source>
        <dbReference type="RuleBase" id="RU000363"/>
    </source>
</evidence>
<dbReference type="AlphaFoldDB" id="A0A7R9QEJ8"/>
<dbReference type="EMBL" id="CAJPIZ010027910">
    <property type="protein sequence ID" value="CAG2119353.1"/>
    <property type="molecule type" value="Genomic_DNA"/>
</dbReference>
<gene>
    <name evidence="3" type="ORF">OSB1V03_LOCUS19302</name>
</gene>
<dbReference type="PANTHER" id="PTHR43157:SF31">
    <property type="entry name" value="PHOSPHATIDYLINOSITOL-GLYCAN BIOSYNTHESIS CLASS F PROTEIN"/>
    <property type="match status" value="1"/>
</dbReference>
<dbReference type="InterPro" id="IPR002347">
    <property type="entry name" value="SDR_fam"/>
</dbReference>
<dbReference type="Gene3D" id="3.40.50.720">
    <property type="entry name" value="NAD(P)-binding Rossmann-like Domain"/>
    <property type="match status" value="1"/>
</dbReference>
<dbReference type="Pfam" id="PF00106">
    <property type="entry name" value="adh_short"/>
    <property type="match status" value="1"/>
</dbReference>
<keyword evidence="4" id="KW-1185">Reference proteome</keyword>